<evidence type="ECO:0000313" key="4">
    <source>
        <dbReference type="Proteomes" id="UP000638560"/>
    </source>
</evidence>
<protein>
    <recommendedName>
        <fullName evidence="2">LysR substrate-binding domain-containing protein</fullName>
    </recommendedName>
</protein>
<evidence type="ECO:0000256" key="1">
    <source>
        <dbReference type="SAM" id="MobiDB-lite"/>
    </source>
</evidence>
<name>A0ABS0H1Y1_9ACTN</name>
<keyword evidence="4" id="KW-1185">Reference proteome</keyword>
<reference evidence="3 4" key="1">
    <citation type="submission" date="2020-11" db="EMBL/GenBank/DDBJ databases">
        <title>A novel isolate from a Black sea contaminated sediment with potential to produce alkanes: Plantactinospora alkalitolerans sp. nov.</title>
        <authorList>
            <person name="Carro L."/>
            <person name="Veyisoglu A."/>
            <person name="Guven K."/>
            <person name="Schumann P."/>
            <person name="Klenk H.-P."/>
            <person name="Sahin N."/>
        </authorList>
    </citation>
    <scope>NUCLEOTIDE SEQUENCE [LARGE SCALE GENOMIC DNA]</scope>
    <source>
        <strain evidence="3 4">S1510</strain>
    </source>
</reference>
<dbReference type="Pfam" id="PF03466">
    <property type="entry name" value="LysR_substrate"/>
    <property type="match status" value="1"/>
</dbReference>
<dbReference type="EMBL" id="JADPUN010000233">
    <property type="protein sequence ID" value="MBF9132456.1"/>
    <property type="molecule type" value="Genomic_DNA"/>
</dbReference>
<feature type="region of interest" description="Disordered" evidence="1">
    <location>
        <begin position="1"/>
        <end position="24"/>
    </location>
</feature>
<proteinExistence type="predicted"/>
<dbReference type="RefSeq" id="WP_196203987.1">
    <property type="nucleotide sequence ID" value="NZ_JADPUN010000233.1"/>
</dbReference>
<accession>A0ABS0H1Y1</accession>
<feature type="domain" description="LysR substrate-binding" evidence="2">
    <location>
        <begin position="23"/>
        <end position="104"/>
    </location>
</feature>
<dbReference type="SUPFAM" id="SSF53850">
    <property type="entry name" value="Periplasmic binding protein-like II"/>
    <property type="match status" value="1"/>
</dbReference>
<dbReference type="Gene3D" id="3.40.190.10">
    <property type="entry name" value="Periplasmic binding protein-like II"/>
    <property type="match status" value="1"/>
</dbReference>
<organism evidence="3 4">
    <name type="scientific">Plantactinospora alkalitolerans</name>
    <dbReference type="NCBI Taxonomy" id="2789879"/>
    <lineage>
        <taxon>Bacteria</taxon>
        <taxon>Bacillati</taxon>
        <taxon>Actinomycetota</taxon>
        <taxon>Actinomycetes</taxon>
        <taxon>Micromonosporales</taxon>
        <taxon>Micromonosporaceae</taxon>
        <taxon>Plantactinospora</taxon>
    </lineage>
</organism>
<evidence type="ECO:0000259" key="2">
    <source>
        <dbReference type="Pfam" id="PF03466"/>
    </source>
</evidence>
<gene>
    <name evidence="3" type="ORF">I0C86_26410</name>
</gene>
<comment type="caution">
    <text evidence="3">The sequence shown here is derived from an EMBL/GenBank/DDBJ whole genome shotgun (WGS) entry which is preliminary data.</text>
</comment>
<dbReference type="Proteomes" id="UP000638560">
    <property type="component" value="Unassembled WGS sequence"/>
</dbReference>
<evidence type="ECO:0000313" key="3">
    <source>
        <dbReference type="EMBL" id="MBF9132456.1"/>
    </source>
</evidence>
<feature type="compositionally biased region" description="Low complexity" evidence="1">
    <location>
        <begin position="1"/>
        <end position="12"/>
    </location>
</feature>
<dbReference type="InterPro" id="IPR005119">
    <property type="entry name" value="LysR_subst-bd"/>
</dbReference>
<sequence>MGCAGADAAGAAHSYSQPASQPAGRFPELWDEPFVAAPAETGSWRDYWLAVDERDGRLVRIGAVVEQPDDWLIAIANGYGLALAPESAARFYARPGITHRPVSRTRRLPAPNLVCPDG</sequence>